<evidence type="ECO:0000313" key="3">
    <source>
        <dbReference type="Proteomes" id="UP001316803"/>
    </source>
</evidence>
<proteinExistence type="predicted"/>
<feature type="compositionally biased region" description="Basic and acidic residues" evidence="1">
    <location>
        <begin position="196"/>
        <end position="230"/>
    </location>
</feature>
<feature type="region of interest" description="Disordered" evidence="1">
    <location>
        <begin position="51"/>
        <end position="230"/>
    </location>
</feature>
<dbReference type="EMBL" id="JAKLMC020000005">
    <property type="protein sequence ID" value="KAK5956210.1"/>
    <property type="molecule type" value="Genomic_DNA"/>
</dbReference>
<comment type="caution">
    <text evidence="2">The sequence shown here is derived from an EMBL/GenBank/DDBJ whole genome shotgun (WGS) entry which is preliminary data.</text>
</comment>
<feature type="compositionally biased region" description="Basic and acidic residues" evidence="1">
    <location>
        <begin position="105"/>
        <end position="147"/>
    </location>
</feature>
<feature type="compositionally biased region" description="Low complexity" evidence="1">
    <location>
        <begin position="51"/>
        <end position="60"/>
    </location>
</feature>
<dbReference type="CDD" id="cd00167">
    <property type="entry name" value="SANT"/>
    <property type="match status" value="1"/>
</dbReference>
<reference evidence="2 3" key="1">
    <citation type="submission" date="2022-12" db="EMBL/GenBank/DDBJ databases">
        <title>Genomic features and morphological characterization of a novel Knufia sp. strain isolated from spacecraft assembly facility.</title>
        <authorList>
            <person name="Teixeira M."/>
            <person name="Chander A.M."/>
            <person name="Stajich J.E."/>
            <person name="Venkateswaran K."/>
        </authorList>
    </citation>
    <scope>NUCLEOTIDE SEQUENCE [LARGE SCALE GENOMIC DNA]</scope>
    <source>
        <strain evidence="2 3">FJI-L2-BK-P2</strain>
    </source>
</reference>
<evidence type="ECO:0008006" key="4">
    <source>
        <dbReference type="Google" id="ProtNLM"/>
    </source>
</evidence>
<dbReference type="Proteomes" id="UP001316803">
    <property type="component" value="Unassembled WGS sequence"/>
</dbReference>
<dbReference type="InterPro" id="IPR001005">
    <property type="entry name" value="SANT/Myb"/>
</dbReference>
<evidence type="ECO:0000313" key="2">
    <source>
        <dbReference type="EMBL" id="KAK5956210.1"/>
    </source>
</evidence>
<evidence type="ECO:0000256" key="1">
    <source>
        <dbReference type="SAM" id="MobiDB-lite"/>
    </source>
</evidence>
<accession>A0AAN8IAY8</accession>
<organism evidence="2 3">
    <name type="scientific">Knufia fluminis</name>
    <dbReference type="NCBI Taxonomy" id="191047"/>
    <lineage>
        <taxon>Eukaryota</taxon>
        <taxon>Fungi</taxon>
        <taxon>Dikarya</taxon>
        <taxon>Ascomycota</taxon>
        <taxon>Pezizomycotina</taxon>
        <taxon>Eurotiomycetes</taxon>
        <taxon>Chaetothyriomycetidae</taxon>
        <taxon>Chaetothyriales</taxon>
        <taxon>Trichomeriaceae</taxon>
        <taxon>Knufia</taxon>
    </lineage>
</organism>
<feature type="compositionally biased region" description="Basic and acidic residues" evidence="1">
    <location>
        <begin position="164"/>
        <end position="188"/>
    </location>
</feature>
<keyword evidence="3" id="KW-1185">Reference proteome</keyword>
<dbReference type="Pfam" id="PF13921">
    <property type="entry name" value="Myb_DNA-bind_6"/>
    <property type="match status" value="1"/>
</dbReference>
<sequence>MSVTLMATKDGKPKPIKLSIWDAFKGAPPPKPRPHRCNCCNTFHTPGVKPEAAVEATANENADEKPAGDAAKADEAKQDEPTFTEEEDAKLKELKSGPKFTWAKAVEEMGRTQEDLKARWKLIDPSKNEPKSEEKQGKKQNQGKDGEGTQGQKQGKKDKKKKNKQAEQKTEGEETKPDAAAAEEKKEPSQPLQSALDEKKKWEKAASKHFDRTGHRITPEQARKMAEAAT</sequence>
<protein>
    <recommendedName>
        <fullName evidence="4">Myb-like domain-containing protein</fullName>
    </recommendedName>
</protein>
<feature type="compositionally biased region" description="Basic and acidic residues" evidence="1">
    <location>
        <begin position="62"/>
        <end position="80"/>
    </location>
</feature>
<name>A0AAN8IAY8_9EURO</name>
<gene>
    <name evidence="2" type="ORF">OHC33_002784</name>
</gene>
<feature type="compositionally biased region" description="Basic residues" evidence="1">
    <location>
        <begin position="154"/>
        <end position="163"/>
    </location>
</feature>
<dbReference type="AlphaFoldDB" id="A0AAN8IAY8"/>